<comment type="caution">
    <text evidence="3">The sequence shown here is derived from an EMBL/GenBank/DDBJ whole genome shotgun (WGS) entry which is preliminary data.</text>
</comment>
<evidence type="ECO:0000256" key="1">
    <source>
        <dbReference type="SAM" id="MobiDB-lite"/>
    </source>
</evidence>
<dbReference type="OrthoDB" id="47453at2759"/>
<feature type="compositionally biased region" description="Low complexity" evidence="1">
    <location>
        <begin position="231"/>
        <end position="246"/>
    </location>
</feature>
<feature type="compositionally biased region" description="Low complexity" evidence="1">
    <location>
        <begin position="271"/>
        <end position="288"/>
    </location>
</feature>
<feature type="domain" description="VWFD" evidence="2">
    <location>
        <begin position="304"/>
        <end position="482"/>
    </location>
</feature>
<dbReference type="EMBL" id="BDSP01000259">
    <property type="protein sequence ID" value="GAX27590.1"/>
    <property type="molecule type" value="Genomic_DNA"/>
</dbReference>
<dbReference type="InParanoid" id="A0A1Z5KMM6"/>
<feature type="region of interest" description="Disordered" evidence="1">
    <location>
        <begin position="155"/>
        <end position="311"/>
    </location>
</feature>
<gene>
    <name evidence="3" type="ORF">FisN_13Hu321</name>
</gene>
<name>A0A1Z5KMM6_FISSO</name>
<protein>
    <recommendedName>
        <fullName evidence="2">VWFD domain-containing protein</fullName>
    </recommendedName>
</protein>
<organism evidence="3 4">
    <name type="scientific">Fistulifera solaris</name>
    <name type="common">Oleaginous diatom</name>
    <dbReference type="NCBI Taxonomy" id="1519565"/>
    <lineage>
        <taxon>Eukaryota</taxon>
        <taxon>Sar</taxon>
        <taxon>Stramenopiles</taxon>
        <taxon>Ochrophyta</taxon>
        <taxon>Bacillariophyta</taxon>
        <taxon>Bacillariophyceae</taxon>
        <taxon>Bacillariophycidae</taxon>
        <taxon>Naviculales</taxon>
        <taxon>Naviculaceae</taxon>
        <taxon>Fistulifera</taxon>
    </lineage>
</organism>
<evidence type="ECO:0000313" key="3">
    <source>
        <dbReference type="EMBL" id="GAX27590.1"/>
    </source>
</evidence>
<accession>A0A1Z5KMM6</accession>
<proteinExistence type="predicted"/>
<dbReference type="Proteomes" id="UP000198406">
    <property type="component" value="Unassembled WGS sequence"/>
</dbReference>
<dbReference type="PROSITE" id="PS51233">
    <property type="entry name" value="VWFD"/>
    <property type="match status" value="1"/>
</dbReference>
<dbReference type="InterPro" id="IPR001846">
    <property type="entry name" value="VWF_type-D"/>
</dbReference>
<sequence>MSRELVNIEGMIGDWTEDDYFADMCNAGNCSDKSKKNYQLVAKAYTKMDCPTNRFCILVKTVSDTLEIAESHDNSWFKDYSYSNSVIPGAFAYVRGKDNKAIGYEACFAVPNGAKGSQIEIHANWGNKGQVLGNTASTGKSGEYKSVKYFEGCTKPSVPEPPQEPITPSVPVPAEEQETPTVPTEPENPTPEVPSQPAQPATEATPDSPSEPENPSLNGAGLNGIADEPESPSLPEAPASPSVPDSPSEEEDPSLNLSGAGLNGIGDEPESPASPEEPASPALPAAEALPDDPAEPALPEDPARSSSGFGDPHYKTWSGQVYDFHGACDLLLVKSSSFDNGKGLEIQVRTQMRDDWSFIAAAALRIGSDVLEIGQQGFYYLNDVAGAALPSTIGGFPIALLHYGARRHKFEVDMGLHGKIIIKVFNEFLAVQIDDAHRDGFADSYGLMGSFVDGSLVGRNGRVIEDTDEFGLSWQVTDGEDMLFQEAKGPQYPQLCLMPEHKMTSRRQLAEAMMSFEEASAACSDWDEETRDACIYDVMATGDLSMAEAGAM</sequence>
<feature type="compositionally biased region" description="Pro residues" evidence="1">
    <location>
        <begin position="158"/>
        <end position="171"/>
    </location>
</feature>
<reference evidence="3 4" key="1">
    <citation type="journal article" date="2015" name="Plant Cell">
        <title>Oil accumulation by the oleaginous diatom Fistulifera solaris as revealed by the genome and transcriptome.</title>
        <authorList>
            <person name="Tanaka T."/>
            <person name="Maeda Y."/>
            <person name="Veluchamy A."/>
            <person name="Tanaka M."/>
            <person name="Abida H."/>
            <person name="Marechal E."/>
            <person name="Bowler C."/>
            <person name="Muto M."/>
            <person name="Sunaga Y."/>
            <person name="Tanaka M."/>
            <person name="Yoshino T."/>
            <person name="Taniguchi T."/>
            <person name="Fukuda Y."/>
            <person name="Nemoto M."/>
            <person name="Matsumoto M."/>
            <person name="Wong P.S."/>
            <person name="Aburatani S."/>
            <person name="Fujibuchi W."/>
        </authorList>
    </citation>
    <scope>NUCLEOTIDE SEQUENCE [LARGE SCALE GENOMIC DNA]</scope>
    <source>
        <strain evidence="3 4">JPCC DA0580</strain>
    </source>
</reference>
<keyword evidence="4" id="KW-1185">Reference proteome</keyword>
<dbReference type="AlphaFoldDB" id="A0A1Z5KMM6"/>
<evidence type="ECO:0000313" key="4">
    <source>
        <dbReference type="Proteomes" id="UP000198406"/>
    </source>
</evidence>
<evidence type="ECO:0000259" key="2">
    <source>
        <dbReference type="PROSITE" id="PS51233"/>
    </source>
</evidence>
<feature type="compositionally biased region" description="Polar residues" evidence="1">
    <location>
        <begin position="205"/>
        <end position="217"/>
    </location>
</feature>